<dbReference type="Proteomes" id="UP000671845">
    <property type="component" value="Chromosome"/>
</dbReference>
<dbReference type="InterPro" id="IPR009351">
    <property type="entry name" value="AlkZ-like"/>
</dbReference>
<gene>
    <name evidence="1" type="ORF">HNO53_12125</name>
</gene>
<keyword evidence="2" id="KW-1185">Reference proteome</keyword>
<evidence type="ECO:0000313" key="2">
    <source>
        <dbReference type="Proteomes" id="UP000671845"/>
    </source>
</evidence>
<evidence type="ECO:0000313" key="1">
    <source>
        <dbReference type="EMBL" id="QTP59395.1"/>
    </source>
</evidence>
<reference evidence="1 2" key="1">
    <citation type="journal article" date="2021" name="Front. Microbiol.">
        <title>Aerobic Denitrification and Heterotrophic Sulfur Oxidation in the Genus Halomonas Revealed by Six Novel Species Characterizations and Genome-Based Analysis.</title>
        <authorList>
            <person name="Wang L."/>
            <person name="Shao Z."/>
        </authorList>
    </citation>
    <scope>NUCLEOTIDE SEQUENCE [LARGE SCALE GENOMIC DNA]</scope>
    <source>
        <strain evidence="1 2">MCCC 1A13718</strain>
    </source>
</reference>
<accession>A0ABX7WGB5</accession>
<name>A0ABX7WGB5_9GAMM</name>
<dbReference type="PANTHER" id="PTHR30528:SF0">
    <property type="entry name" value="CYTOPLASMIC PROTEIN"/>
    <property type="match status" value="1"/>
</dbReference>
<protein>
    <submittedName>
        <fullName evidence="1">Winged helix-turn-helix domain-containing protein</fullName>
    </submittedName>
</protein>
<sequence>MPTTITLDHLRRYAITRSLFKPRALMRAVTKLGFVQFDPIRAPARAQDLTLRHRVTDYRAGDLEARYPRLAVEEDFFVNYGILPRATQCLMHPRTARTEWPSSRWAQAWAVLEFVQSRGVVHPREVDAAFEHGATRNWFGGNSRASTQLLDGMHYRGLLRVARREGGIRLYAPQLAHERDCPADPDATLDALIDVAVAKYAPLPAATLRRLVTWVGSAAAPQWREGRRNALARTKARLPQATVDGCRWYWPAGENPGSRRFAHDAVLDECLRLLAPFDPVVWDRERFERFWGWAYRFEAYTPPAQRVRGYYALPMLWRGQVIGWANAAVRDGQLQLQPGYVSGHAPRDAAFEPALEEERARFERFLGL</sequence>
<dbReference type="Pfam" id="PF06224">
    <property type="entry name" value="AlkZ-like"/>
    <property type="match status" value="1"/>
</dbReference>
<proteinExistence type="predicted"/>
<organism evidence="1 2">
    <name type="scientific">Halomonas sulfidivorans</name>
    <dbReference type="NCBI Taxonomy" id="2733488"/>
    <lineage>
        <taxon>Bacteria</taxon>
        <taxon>Pseudomonadati</taxon>
        <taxon>Pseudomonadota</taxon>
        <taxon>Gammaproteobacteria</taxon>
        <taxon>Oceanospirillales</taxon>
        <taxon>Halomonadaceae</taxon>
        <taxon>Halomonas</taxon>
    </lineage>
</organism>
<dbReference type="PANTHER" id="PTHR30528">
    <property type="entry name" value="CYTOPLASMIC PROTEIN"/>
    <property type="match status" value="1"/>
</dbReference>
<dbReference type="EMBL" id="CP053383">
    <property type="protein sequence ID" value="QTP59395.1"/>
    <property type="molecule type" value="Genomic_DNA"/>
</dbReference>